<evidence type="ECO:0000256" key="1">
    <source>
        <dbReference type="SAM" id="Phobius"/>
    </source>
</evidence>
<sequence length="150" mass="17515">MIQGKMMRSRDCVRNDPYFSLLHLAQFALAITVCALYGIDIDRARKARVYPSDEWIYAVIVGGFSAATVVLYYFASLRRSTFVWVSHLVLLVMWAVLLGIFAKMFINVDPHGNDDLQRMKNALWVVFASTALWFIGFLAYFINWRRHRYY</sequence>
<dbReference type="KEGG" id="mtm:MYCTH_2310934"/>
<feature type="transmembrane region" description="Helical" evidence="1">
    <location>
        <begin position="21"/>
        <end position="39"/>
    </location>
</feature>
<accession>G2QMA4</accession>
<dbReference type="OrthoDB" id="5363290at2759"/>
<dbReference type="AlphaFoldDB" id="G2QMA4"/>
<dbReference type="InParanoid" id="G2QMA4"/>
<evidence type="ECO:0000313" key="2">
    <source>
        <dbReference type="EMBL" id="AEO61084.1"/>
    </source>
</evidence>
<feature type="transmembrane region" description="Helical" evidence="1">
    <location>
        <begin position="55"/>
        <end position="75"/>
    </location>
</feature>
<dbReference type="EMBL" id="CP003007">
    <property type="protein sequence ID" value="AEO61084.1"/>
    <property type="molecule type" value="Genomic_DNA"/>
</dbReference>
<dbReference type="PANTHER" id="PTHR42083">
    <property type="entry name" value="MARVEL DOMAIN-CONTAINING PROTEIN"/>
    <property type="match status" value="1"/>
</dbReference>
<gene>
    <name evidence="2" type="ORF">MYCTH_2310934</name>
</gene>
<proteinExistence type="predicted"/>
<evidence type="ECO:0008006" key="4">
    <source>
        <dbReference type="Google" id="ProtNLM"/>
    </source>
</evidence>
<keyword evidence="3" id="KW-1185">Reference proteome</keyword>
<keyword evidence="1" id="KW-1133">Transmembrane helix</keyword>
<evidence type="ECO:0000313" key="3">
    <source>
        <dbReference type="Proteomes" id="UP000007322"/>
    </source>
</evidence>
<keyword evidence="1" id="KW-0812">Transmembrane</keyword>
<dbReference type="RefSeq" id="XP_003666329.1">
    <property type="nucleotide sequence ID" value="XM_003666281.1"/>
</dbReference>
<dbReference type="GeneID" id="11514622"/>
<dbReference type="VEuPathDB" id="FungiDB:MYCTH_2310934"/>
<dbReference type="HOGENOM" id="CLU_096567_3_0_1"/>
<dbReference type="eggNOG" id="ENOG502SARD">
    <property type="taxonomic scope" value="Eukaryota"/>
</dbReference>
<feature type="transmembrane region" description="Helical" evidence="1">
    <location>
        <begin position="82"/>
        <end position="102"/>
    </location>
</feature>
<protein>
    <recommendedName>
        <fullName evidence="4">MARVEL domain-containing protein</fullName>
    </recommendedName>
</protein>
<feature type="transmembrane region" description="Helical" evidence="1">
    <location>
        <begin position="122"/>
        <end position="142"/>
    </location>
</feature>
<dbReference type="OMA" id="CIRFLQF"/>
<name>G2QMA4_THET4</name>
<dbReference type="Proteomes" id="UP000007322">
    <property type="component" value="Chromosome 6"/>
</dbReference>
<organism evidence="2 3">
    <name type="scientific">Thermothelomyces thermophilus (strain ATCC 42464 / BCRC 31852 / DSM 1799)</name>
    <name type="common">Sporotrichum thermophile</name>
    <dbReference type="NCBI Taxonomy" id="573729"/>
    <lineage>
        <taxon>Eukaryota</taxon>
        <taxon>Fungi</taxon>
        <taxon>Dikarya</taxon>
        <taxon>Ascomycota</taxon>
        <taxon>Pezizomycotina</taxon>
        <taxon>Sordariomycetes</taxon>
        <taxon>Sordariomycetidae</taxon>
        <taxon>Sordariales</taxon>
        <taxon>Chaetomiaceae</taxon>
        <taxon>Thermothelomyces</taxon>
    </lineage>
</organism>
<reference evidence="2 3" key="1">
    <citation type="journal article" date="2011" name="Nat. Biotechnol.">
        <title>Comparative genomic analysis of the thermophilic biomass-degrading fungi Myceliophthora thermophila and Thielavia terrestris.</title>
        <authorList>
            <person name="Berka R.M."/>
            <person name="Grigoriev I.V."/>
            <person name="Otillar R."/>
            <person name="Salamov A."/>
            <person name="Grimwood J."/>
            <person name="Reid I."/>
            <person name="Ishmael N."/>
            <person name="John T."/>
            <person name="Darmond C."/>
            <person name="Moisan M.-C."/>
            <person name="Henrissat B."/>
            <person name="Coutinho P.M."/>
            <person name="Lombard V."/>
            <person name="Natvig D.O."/>
            <person name="Lindquist E."/>
            <person name="Schmutz J."/>
            <person name="Lucas S."/>
            <person name="Harris P."/>
            <person name="Powlowski J."/>
            <person name="Bellemare A."/>
            <person name="Taylor D."/>
            <person name="Butler G."/>
            <person name="de Vries R.P."/>
            <person name="Allijn I.E."/>
            <person name="van den Brink J."/>
            <person name="Ushinsky S."/>
            <person name="Storms R."/>
            <person name="Powell A.J."/>
            <person name="Paulsen I.T."/>
            <person name="Elbourne L.D.H."/>
            <person name="Baker S.E."/>
            <person name="Magnuson J."/>
            <person name="LaBoissiere S."/>
            <person name="Clutterbuck A.J."/>
            <person name="Martinez D."/>
            <person name="Wogulis M."/>
            <person name="de Leon A.L."/>
            <person name="Rey M.W."/>
            <person name="Tsang A."/>
        </authorList>
    </citation>
    <scope>NUCLEOTIDE SEQUENCE [LARGE SCALE GENOMIC DNA]</scope>
    <source>
        <strain evidence="3">ATCC 42464 / BCRC 31852 / DSM 1799</strain>
    </source>
</reference>
<dbReference type="PANTHER" id="PTHR42083:SF1">
    <property type="entry name" value="MARVEL DOMAIN-CONTAINING PROTEIN"/>
    <property type="match status" value="1"/>
</dbReference>
<keyword evidence="1" id="KW-0472">Membrane</keyword>